<dbReference type="Pfam" id="PF16003">
    <property type="entry name" value="DUF4776"/>
    <property type="match status" value="1"/>
</dbReference>
<feature type="domain" description="DUF4788" evidence="3">
    <location>
        <begin position="44"/>
        <end position="263"/>
    </location>
</feature>
<dbReference type="PANTHER" id="PTHR39079:SF1">
    <property type="entry name" value="GH11706P-RELATED"/>
    <property type="match status" value="1"/>
</dbReference>
<feature type="region of interest" description="Disordered" evidence="1">
    <location>
        <begin position="473"/>
        <end position="496"/>
    </location>
</feature>
<name>A0AAD4PTF7_9MUSC</name>
<feature type="domain" description="DUF4776" evidence="2">
    <location>
        <begin position="306"/>
        <end position="492"/>
    </location>
</feature>
<dbReference type="Pfam" id="PF16032">
    <property type="entry name" value="DUF4788"/>
    <property type="match status" value="1"/>
</dbReference>
<evidence type="ECO:0000313" key="5">
    <source>
        <dbReference type="Proteomes" id="UP001200034"/>
    </source>
</evidence>
<sequence>MSAKDMNRRKSSRKSSIRKSRKSSRKVVLEPSLVINCKFVLDIIVTNLDTPQVKTDDKKKLNISVHFNGQLIEITENCINVDDFVEGTGTTFTANPFTLRQTVEGCGMPVSVKYDGELIGSGLMLFPESFTENIAEDMSDAFHLGTCQLKNNEQIVGTIEFQMRLLINCTIEQKGPSECRQLMGCCIKPHDILFLVTDTQNPCESCIEEETGEGRLNFDLLSYQTPKHIPTAAETMLYNPGLDNIKSELKQMTAECLKTLDSVLRGTNLSQPPPDEPEQQTADPAASYSIVPQMKAAVGNANQEDSKPRRTCHGCLANMSWLPAFAACPLCGLKPSPVSEDTRMADQIVVEFLGRPDLTVEDICSIPVVMKRKKPEHVCRCTCKYGKVCAHCRVRKKCAEFMDIEQINELEKPPESPKIEEESEEDILDLIDNMKLEEKSSRPFLARVFSEMRDLHEIKDTVRLEDLEIEEQTKKKTRKRRFPRNQRKSNRKSAGK</sequence>
<dbReference type="PANTHER" id="PTHR39079">
    <property type="entry name" value="FI08034P-RELATED"/>
    <property type="match status" value="1"/>
</dbReference>
<feature type="compositionally biased region" description="Basic residues" evidence="1">
    <location>
        <begin position="475"/>
        <end position="496"/>
    </location>
</feature>
<feature type="region of interest" description="Disordered" evidence="1">
    <location>
        <begin position="1"/>
        <end position="23"/>
    </location>
</feature>
<dbReference type="InterPro" id="IPR031992">
    <property type="entry name" value="DUF4788"/>
</dbReference>
<dbReference type="InterPro" id="IPR031949">
    <property type="entry name" value="DUF4776"/>
</dbReference>
<organism evidence="4 5">
    <name type="scientific">Drosophila rubida</name>
    <dbReference type="NCBI Taxonomy" id="30044"/>
    <lineage>
        <taxon>Eukaryota</taxon>
        <taxon>Metazoa</taxon>
        <taxon>Ecdysozoa</taxon>
        <taxon>Arthropoda</taxon>
        <taxon>Hexapoda</taxon>
        <taxon>Insecta</taxon>
        <taxon>Pterygota</taxon>
        <taxon>Neoptera</taxon>
        <taxon>Endopterygota</taxon>
        <taxon>Diptera</taxon>
        <taxon>Brachycera</taxon>
        <taxon>Muscomorpha</taxon>
        <taxon>Ephydroidea</taxon>
        <taxon>Drosophilidae</taxon>
        <taxon>Drosophila</taxon>
    </lineage>
</organism>
<evidence type="ECO:0000259" key="2">
    <source>
        <dbReference type="Pfam" id="PF16003"/>
    </source>
</evidence>
<protein>
    <submittedName>
        <fullName evidence="4">Uncharacterized protein</fullName>
    </submittedName>
</protein>
<reference evidence="4" key="1">
    <citation type="journal article" date="2021" name="Mol. Ecol. Resour.">
        <title>Phylogenomic analyses of the genus Drosophila reveals genomic signals of climate adaptation.</title>
        <authorList>
            <person name="Li F."/>
            <person name="Rane R.V."/>
            <person name="Luria V."/>
            <person name="Xiong Z."/>
            <person name="Chen J."/>
            <person name="Li Z."/>
            <person name="Catullo R.A."/>
            <person name="Griffin P.C."/>
            <person name="Schiffer M."/>
            <person name="Pearce S."/>
            <person name="Lee S.F."/>
            <person name="McElroy K."/>
            <person name="Stocker A."/>
            <person name="Shirriffs J."/>
            <person name="Cockerell F."/>
            <person name="Coppin C."/>
            <person name="Sgro C.M."/>
            <person name="Karger A."/>
            <person name="Cain J.W."/>
            <person name="Weber J.A."/>
            <person name="Santpere G."/>
            <person name="Kirschner M.W."/>
            <person name="Hoffmann A.A."/>
            <person name="Oakeshott J.G."/>
            <person name="Zhang G."/>
        </authorList>
    </citation>
    <scope>NUCLEOTIDE SEQUENCE</scope>
    <source>
        <strain evidence="4">BGI-SZ-2011g</strain>
    </source>
</reference>
<proteinExistence type="predicted"/>
<feature type="region of interest" description="Disordered" evidence="1">
    <location>
        <begin position="265"/>
        <end position="284"/>
    </location>
</feature>
<accession>A0AAD4PTF7</accession>
<gene>
    <name evidence="4" type="ORF">KR093_005104</name>
</gene>
<dbReference type="AlphaFoldDB" id="A0AAD4PTF7"/>
<keyword evidence="5" id="KW-1185">Reference proteome</keyword>
<evidence type="ECO:0000256" key="1">
    <source>
        <dbReference type="SAM" id="MobiDB-lite"/>
    </source>
</evidence>
<evidence type="ECO:0000313" key="4">
    <source>
        <dbReference type="EMBL" id="KAH8388356.1"/>
    </source>
</evidence>
<feature type="compositionally biased region" description="Basic residues" evidence="1">
    <location>
        <begin position="9"/>
        <end position="23"/>
    </location>
</feature>
<evidence type="ECO:0000259" key="3">
    <source>
        <dbReference type="Pfam" id="PF16032"/>
    </source>
</evidence>
<dbReference type="EMBL" id="JAJJHW010000014">
    <property type="protein sequence ID" value="KAH8388356.1"/>
    <property type="molecule type" value="Genomic_DNA"/>
</dbReference>
<comment type="caution">
    <text evidence="4">The sequence shown here is derived from an EMBL/GenBank/DDBJ whole genome shotgun (WGS) entry which is preliminary data.</text>
</comment>
<dbReference type="Proteomes" id="UP001200034">
    <property type="component" value="Unassembled WGS sequence"/>
</dbReference>